<dbReference type="GO" id="GO:0015385">
    <property type="term" value="F:sodium:proton antiporter activity"/>
    <property type="evidence" value="ECO:0007669"/>
    <property type="project" value="InterPro"/>
</dbReference>
<evidence type="ECO:0000313" key="17">
    <source>
        <dbReference type="Ensembl" id="ENSSRHP00000059689.1"/>
    </source>
</evidence>
<proteinExistence type="inferred from homology"/>
<dbReference type="PRINTS" id="PR01088">
    <property type="entry name" value="NAHEXCHNGR6"/>
</dbReference>
<dbReference type="InterPro" id="IPR002090">
    <property type="entry name" value="NHE-6/7/9"/>
</dbReference>
<keyword evidence="8 14" id="KW-1133">Transmembrane helix</keyword>
<dbReference type="GO" id="GO:0005886">
    <property type="term" value="C:plasma membrane"/>
    <property type="evidence" value="ECO:0007669"/>
    <property type="project" value="UniProtKB-SubCell"/>
</dbReference>
<feature type="chain" id="PRO_5025554413" description="Sodium/hydrogen exchanger" evidence="15">
    <location>
        <begin position="34"/>
        <end position="676"/>
    </location>
</feature>
<evidence type="ECO:0000256" key="11">
    <source>
        <dbReference type="ARBA" id="ARBA00023136"/>
    </source>
</evidence>
<keyword evidence="5" id="KW-1003">Cell membrane</keyword>
<evidence type="ECO:0000256" key="1">
    <source>
        <dbReference type="ARBA" id="ARBA00004195"/>
    </source>
</evidence>
<evidence type="ECO:0000256" key="5">
    <source>
        <dbReference type="ARBA" id="ARBA00022475"/>
    </source>
</evidence>
<keyword evidence="15" id="KW-0732">Signal</keyword>
<feature type="domain" description="Cation/H+ exchanger transmembrane" evidence="16">
    <location>
        <begin position="68"/>
        <end position="513"/>
    </location>
</feature>
<evidence type="ECO:0000256" key="4">
    <source>
        <dbReference type="ARBA" id="ARBA00022448"/>
    </source>
</evidence>
<feature type="transmembrane region" description="Helical" evidence="14">
    <location>
        <begin position="57"/>
        <end position="75"/>
    </location>
</feature>
<reference evidence="17" key="1">
    <citation type="submission" date="2025-08" db="UniProtKB">
        <authorList>
            <consortium name="Ensembl"/>
        </authorList>
    </citation>
    <scope>IDENTIFICATION</scope>
</reference>
<feature type="transmembrane region" description="Helical" evidence="14">
    <location>
        <begin position="342"/>
        <end position="371"/>
    </location>
</feature>
<dbReference type="InterPro" id="IPR006153">
    <property type="entry name" value="Cation/H_exchanger_TM"/>
</dbReference>
<keyword evidence="11 14" id="KW-0472">Membrane</keyword>
<dbReference type="Pfam" id="PF00999">
    <property type="entry name" value="Na_H_Exchanger"/>
    <property type="match status" value="1"/>
</dbReference>
<dbReference type="NCBIfam" id="TIGR00840">
    <property type="entry name" value="b_cpa1"/>
    <property type="match status" value="1"/>
</dbReference>
<sequence length="676" mass="74890">MGSTCEINAAMSIWRRLSLFVLASSLCSCLCRAEDSAMENIVTEKKAEESHRQDSADLLVFILLLTLTILTIWLFKHRRFRFLHETGLAMIYGLLVGVVLRYAIHVPSDMNNVTLSCNVNASPATLLVNVSGKFYEYTLKGEISGSEVNDIQDNEMLRKVTFDPEVFFNILLPPIIFHAGYSLKRRHFFRNLGSILAYAFVGTVVSCFIIGLLMYGCVMLMKQIGQLGGDFFFTDCLFFGAIVSATDPVTVLAIFNELQVDADLYALLFGESVLNDAVAVVLSSSIVGYQPEGDNSHTFEAMAMLKSFGIFLGVFSGSFALGVATGVVTFTKLRDFPLLETALFFLMSWSTFLLAEACGFTGVVAVLFCGMTQAHYTFNNLSPESQDRTKQLFELLNFLAENFIFSYMGLTLFTFKNHVFNPIFIVGAFLAVFLGRAANIYPLSFLLNLGRKYKISSNFQHMMMFAGLRGAMTFALSIRDTATYARQMMFSTTLLVVFFTVWICGGGTTQMLSCQKIRVGVDTDQENFIGPDGVERRSTKQESVWFFRIWYNFDHNYLKPILTHSGPPLTATLPACCGPLARCLTSPQAYENEEQLKDSDSDLILNDGDITLAYGDITVSTDATGAHTSGTPVGGVAVNSDEALDRELAFGDHELVIRGTRLVLPMDDSEPPLEIT</sequence>
<evidence type="ECO:0000256" key="15">
    <source>
        <dbReference type="SAM" id="SignalP"/>
    </source>
</evidence>
<dbReference type="AlphaFoldDB" id="A0A673KAN5"/>
<name>A0A673KAN5_9TELE</name>
<feature type="transmembrane region" description="Helical" evidence="14">
    <location>
        <begin position="392"/>
        <end position="413"/>
    </location>
</feature>
<keyword evidence="9" id="KW-0915">Sodium</keyword>
<dbReference type="PANTHER" id="PTHR10110:SF94">
    <property type="entry name" value="SODIUM_HYDROGEN EXCHANGER 6"/>
    <property type="match status" value="1"/>
</dbReference>
<evidence type="ECO:0000256" key="10">
    <source>
        <dbReference type="ARBA" id="ARBA00023065"/>
    </source>
</evidence>
<feature type="transmembrane region" description="Helical" evidence="14">
    <location>
        <begin position="166"/>
        <end position="183"/>
    </location>
</feature>
<keyword evidence="12 13" id="KW-0739">Sodium transport</keyword>
<feature type="transmembrane region" description="Helical" evidence="14">
    <location>
        <begin position="87"/>
        <end position="104"/>
    </location>
</feature>
<evidence type="ECO:0000256" key="8">
    <source>
        <dbReference type="ARBA" id="ARBA00022989"/>
    </source>
</evidence>
<comment type="subcellular location">
    <subcellularLocation>
        <location evidence="2">Cell membrane</location>
        <topology evidence="2">Multi-pass membrane protein</topology>
    </subcellularLocation>
    <subcellularLocation>
        <location evidence="1">Recycling endosome membrane</location>
        <topology evidence="1">Multi-pass membrane protein</topology>
    </subcellularLocation>
</comment>
<dbReference type="InterPro" id="IPR018422">
    <property type="entry name" value="Cation/H_exchanger_CPA1"/>
</dbReference>
<evidence type="ECO:0000256" key="6">
    <source>
        <dbReference type="ARBA" id="ARBA00022692"/>
    </source>
</evidence>
<keyword evidence="18" id="KW-1185">Reference proteome</keyword>
<feature type="signal peptide" evidence="15">
    <location>
        <begin position="1"/>
        <end position="33"/>
    </location>
</feature>
<dbReference type="GO" id="GO:0051453">
    <property type="term" value="P:regulation of intracellular pH"/>
    <property type="evidence" value="ECO:0007669"/>
    <property type="project" value="TreeGrafter"/>
</dbReference>
<feature type="transmembrane region" description="Helical" evidence="14">
    <location>
        <begin position="484"/>
        <end position="508"/>
    </location>
</feature>
<gene>
    <name evidence="17" type="primary">LOC107751973</name>
</gene>
<evidence type="ECO:0000256" key="14">
    <source>
        <dbReference type="SAM" id="Phobius"/>
    </source>
</evidence>
<dbReference type="Ensembl" id="ENSSRHT00000061354.1">
    <property type="protein sequence ID" value="ENSSRHP00000059689.1"/>
    <property type="gene ID" value="ENSSRHG00000029196.1"/>
</dbReference>
<dbReference type="Proteomes" id="UP000472270">
    <property type="component" value="Unassembled WGS sequence"/>
</dbReference>
<comment type="similarity">
    <text evidence="3 13">Belongs to the monovalent cation:proton antiporter 1 (CPA1) transporter (TC 2.A.36) family.</text>
</comment>
<evidence type="ECO:0000256" key="9">
    <source>
        <dbReference type="ARBA" id="ARBA00023053"/>
    </source>
</evidence>
<evidence type="ECO:0000256" key="7">
    <source>
        <dbReference type="ARBA" id="ARBA00022753"/>
    </source>
</evidence>
<evidence type="ECO:0000256" key="3">
    <source>
        <dbReference type="ARBA" id="ARBA00007367"/>
    </source>
</evidence>
<keyword evidence="10 13" id="KW-0406">Ion transport</keyword>
<organism evidence="17 18">
    <name type="scientific">Sinocyclocheilus rhinocerous</name>
    <dbReference type="NCBI Taxonomy" id="307959"/>
    <lineage>
        <taxon>Eukaryota</taxon>
        <taxon>Metazoa</taxon>
        <taxon>Chordata</taxon>
        <taxon>Craniata</taxon>
        <taxon>Vertebrata</taxon>
        <taxon>Euteleostomi</taxon>
        <taxon>Actinopterygii</taxon>
        <taxon>Neopterygii</taxon>
        <taxon>Teleostei</taxon>
        <taxon>Ostariophysi</taxon>
        <taxon>Cypriniformes</taxon>
        <taxon>Cyprinidae</taxon>
        <taxon>Cyprininae</taxon>
        <taxon>Sinocyclocheilus</taxon>
    </lineage>
</organism>
<feature type="transmembrane region" description="Helical" evidence="14">
    <location>
        <begin position="308"/>
        <end position="330"/>
    </location>
</feature>
<keyword evidence="7" id="KW-0967">Endosome</keyword>
<dbReference type="GO" id="GO:0055038">
    <property type="term" value="C:recycling endosome membrane"/>
    <property type="evidence" value="ECO:0007669"/>
    <property type="project" value="UniProtKB-SubCell"/>
</dbReference>
<dbReference type="PANTHER" id="PTHR10110">
    <property type="entry name" value="SODIUM/HYDROGEN EXCHANGER"/>
    <property type="match status" value="1"/>
</dbReference>
<dbReference type="GO" id="GO:0015386">
    <property type="term" value="F:potassium:proton antiporter activity"/>
    <property type="evidence" value="ECO:0007669"/>
    <property type="project" value="TreeGrafter"/>
</dbReference>
<evidence type="ECO:0000259" key="16">
    <source>
        <dbReference type="Pfam" id="PF00999"/>
    </source>
</evidence>
<feature type="transmembrane region" description="Helical" evidence="14">
    <location>
        <begin position="419"/>
        <end position="438"/>
    </location>
</feature>
<evidence type="ECO:0000313" key="18">
    <source>
        <dbReference type="Proteomes" id="UP000472270"/>
    </source>
</evidence>
<dbReference type="InterPro" id="IPR004709">
    <property type="entry name" value="NaH_exchanger"/>
</dbReference>
<dbReference type="PRINTS" id="PR01084">
    <property type="entry name" value="NAHEXCHNGR"/>
</dbReference>
<dbReference type="Gene3D" id="6.10.140.1330">
    <property type="match status" value="1"/>
</dbReference>
<keyword evidence="4 13" id="KW-0813">Transport</keyword>
<evidence type="ECO:0000256" key="12">
    <source>
        <dbReference type="ARBA" id="ARBA00023201"/>
    </source>
</evidence>
<keyword evidence="13" id="KW-0050">Antiport</keyword>
<feature type="transmembrane region" description="Helical" evidence="14">
    <location>
        <begin position="195"/>
        <end position="221"/>
    </location>
</feature>
<evidence type="ECO:0000256" key="13">
    <source>
        <dbReference type="RuleBase" id="RU003722"/>
    </source>
</evidence>
<keyword evidence="6 13" id="KW-0812">Transmembrane</keyword>
<dbReference type="GO" id="GO:0098719">
    <property type="term" value="P:sodium ion import across plasma membrane"/>
    <property type="evidence" value="ECO:0007669"/>
    <property type="project" value="TreeGrafter"/>
</dbReference>
<evidence type="ECO:0000256" key="2">
    <source>
        <dbReference type="ARBA" id="ARBA00004651"/>
    </source>
</evidence>
<accession>A0A673KAN5</accession>
<reference evidence="17" key="2">
    <citation type="submission" date="2025-09" db="UniProtKB">
        <authorList>
            <consortium name="Ensembl"/>
        </authorList>
    </citation>
    <scope>IDENTIFICATION</scope>
</reference>
<protein>
    <recommendedName>
        <fullName evidence="13">Sodium/hydrogen exchanger</fullName>
    </recommendedName>
</protein>